<dbReference type="SUPFAM" id="SSF46689">
    <property type="entry name" value="Homeodomain-like"/>
    <property type="match status" value="1"/>
</dbReference>
<dbReference type="EMBL" id="CATOUU010001177">
    <property type="protein sequence ID" value="CAI9977277.1"/>
    <property type="molecule type" value="Genomic_DNA"/>
</dbReference>
<reference evidence="1" key="1">
    <citation type="submission" date="2023-06" db="EMBL/GenBank/DDBJ databases">
        <authorList>
            <person name="Kurt Z."/>
        </authorList>
    </citation>
    <scope>NUCLEOTIDE SEQUENCE</scope>
</reference>
<keyword evidence="3" id="KW-1185">Reference proteome</keyword>
<keyword evidence="1" id="KW-0238">DNA-binding</keyword>
<sequence length="119" mass="14027">MDISKHARKFTEHDRQCIVDIIIEKGDTRKVKEEADKLFKCCRGSIQNIWNTYKNEGRIKPSYSKGVQKTFKKSDRLIIKNIAVGDPFLRNRLIAHRYYLLTGKLVSLRTITRILKEFE</sequence>
<organism evidence="1">
    <name type="scientific">Hexamita inflata</name>
    <dbReference type="NCBI Taxonomy" id="28002"/>
    <lineage>
        <taxon>Eukaryota</taxon>
        <taxon>Metamonada</taxon>
        <taxon>Diplomonadida</taxon>
        <taxon>Hexamitidae</taxon>
        <taxon>Hexamitinae</taxon>
        <taxon>Hexamita</taxon>
    </lineage>
</organism>
<proteinExistence type="predicted"/>
<protein>
    <submittedName>
        <fullName evidence="1">Homeobox-like domain superfamily</fullName>
    </submittedName>
    <submittedName>
        <fullName evidence="2">Homeobox-like_domain superfamily</fullName>
    </submittedName>
</protein>
<name>A0AA86V5Q3_9EUKA</name>
<dbReference type="InterPro" id="IPR009057">
    <property type="entry name" value="Homeodomain-like_sf"/>
</dbReference>
<accession>A0AA86V5Q3</accession>
<reference evidence="2 3" key="2">
    <citation type="submission" date="2024-07" db="EMBL/GenBank/DDBJ databases">
        <authorList>
            <person name="Akdeniz Z."/>
        </authorList>
    </citation>
    <scope>NUCLEOTIDE SEQUENCE [LARGE SCALE GENOMIC DNA]</scope>
</reference>
<evidence type="ECO:0000313" key="1">
    <source>
        <dbReference type="EMBL" id="CAI9977277.1"/>
    </source>
</evidence>
<keyword evidence="1" id="KW-0371">Homeobox</keyword>
<comment type="caution">
    <text evidence="1">The sequence shown here is derived from an EMBL/GenBank/DDBJ whole genome shotgun (WGS) entry which is preliminary data.</text>
</comment>
<dbReference type="Proteomes" id="UP001642409">
    <property type="component" value="Unassembled WGS sequence"/>
</dbReference>
<gene>
    <name evidence="2" type="ORF">HINF_LOCUS10359</name>
    <name evidence="1" type="ORF">HINF_LOCUS64922</name>
</gene>
<evidence type="ECO:0000313" key="2">
    <source>
        <dbReference type="EMBL" id="CAL5988406.1"/>
    </source>
</evidence>
<dbReference type="EMBL" id="CAXDID020000022">
    <property type="protein sequence ID" value="CAL5988406.1"/>
    <property type="molecule type" value="Genomic_DNA"/>
</dbReference>
<evidence type="ECO:0000313" key="3">
    <source>
        <dbReference type="Proteomes" id="UP001642409"/>
    </source>
</evidence>
<dbReference type="AlphaFoldDB" id="A0AA86V5Q3"/>
<dbReference type="GO" id="GO:0003677">
    <property type="term" value="F:DNA binding"/>
    <property type="evidence" value="ECO:0007669"/>
    <property type="project" value="UniProtKB-KW"/>
</dbReference>